<keyword evidence="4" id="KW-1185">Reference proteome</keyword>
<dbReference type="PANTHER" id="PTHR18884">
    <property type="entry name" value="SEPTIN"/>
    <property type="match status" value="1"/>
</dbReference>
<evidence type="ECO:0000313" key="4">
    <source>
        <dbReference type="Proteomes" id="UP000558488"/>
    </source>
</evidence>
<dbReference type="GO" id="GO:0005525">
    <property type="term" value="F:GTP binding"/>
    <property type="evidence" value="ECO:0007669"/>
    <property type="project" value="InterPro"/>
</dbReference>
<feature type="domain" description="Septin-type G" evidence="2">
    <location>
        <begin position="1"/>
        <end position="74"/>
    </location>
</feature>
<name>A0A7J7V667_PIPKU</name>
<reference evidence="3 4" key="1">
    <citation type="journal article" date="2020" name="Nature">
        <title>Six reference-quality genomes reveal evolution of bat adaptations.</title>
        <authorList>
            <person name="Jebb D."/>
            <person name="Huang Z."/>
            <person name="Pippel M."/>
            <person name="Hughes G.M."/>
            <person name="Lavrichenko K."/>
            <person name="Devanna P."/>
            <person name="Winkler S."/>
            <person name="Jermiin L.S."/>
            <person name="Skirmuntt E.C."/>
            <person name="Katzourakis A."/>
            <person name="Burkitt-Gray L."/>
            <person name="Ray D.A."/>
            <person name="Sullivan K.A.M."/>
            <person name="Roscito J.G."/>
            <person name="Kirilenko B.M."/>
            <person name="Davalos L.M."/>
            <person name="Corthals A.P."/>
            <person name="Power M.L."/>
            <person name="Jones G."/>
            <person name="Ransome R.D."/>
            <person name="Dechmann D.K.N."/>
            <person name="Locatelli A.G."/>
            <person name="Puechmaille S.J."/>
            <person name="Fedrigo O."/>
            <person name="Jarvis E.D."/>
            <person name="Hiller M."/>
            <person name="Vernes S.C."/>
            <person name="Myers E.W."/>
            <person name="Teeling E.C."/>
        </authorList>
    </citation>
    <scope>NUCLEOTIDE SEQUENCE [LARGE SCALE GENOMIC DNA]</scope>
    <source>
        <strain evidence="3">MPipKuh1</strain>
        <tissue evidence="3">Flight muscle</tissue>
    </source>
</reference>
<protein>
    <recommendedName>
        <fullName evidence="2">Septin-type G domain-containing protein</fullName>
    </recommendedName>
</protein>
<dbReference type="Gene3D" id="3.40.50.300">
    <property type="entry name" value="P-loop containing nucleotide triphosphate hydrolases"/>
    <property type="match status" value="2"/>
</dbReference>
<dbReference type="EMBL" id="JACAGB010000016">
    <property type="protein sequence ID" value="KAF6320582.1"/>
    <property type="molecule type" value="Genomic_DNA"/>
</dbReference>
<evidence type="ECO:0000256" key="1">
    <source>
        <dbReference type="SAM" id="MobiDB-lite"/>
    </source>
</evidence>
<feature type="region of interest" description="Disordered" evidence="1">
    <location>
        <begin position="78"/>
        <end position="101"/>
    </location>
</feature>
<evidence type="ECO:0000259" key="2">
    <source>
        <dbReference type="PROSITE" id="PS51719"/>
    </source>
</evidence>
<sequence length="198" mass="23237">MKLMVIDTPGFGDHINNENCWQPIMKFISNHFKKYLQEEVNINQKKRIPDTLVHCCLYFIPTTSHSLRPLDIEVHEAPEQSSQHSSCHRQGQHADPGGEGLLQTAYHHRPAVQCDHKYQVNRKRILSRKTKWGTIEVENIMHCEFAYPRDLLIRTHMQNIKDTTSSIHFEAYCVKHLHKSSMTNWARNGGHRIYTRRT</sequence>
<dbReference type="InterPro" id="IPR027417">
    <property type="entry name" value="P-loop_NTPase"/>
</dbReference>
<comment type="caution">
    <text evidence="3">The sequence shown here is derived from an EMBL/GenBank/DDBJ whole genome shotgun (WGS) entry which is preliminary data.</text>
</comment>
<dbReference type="AlphaFoldDB" id="A0A7J7V667"/>
<dbReference type="PROSITE" id="PS51719">
    <property type="entry name" value="G_SEPTIN"/>
    <property type="match status" value="1"/>
</dbReference>
<accession>A0A7J7V667</accession>
<organism evidence="3 4">
    <name type="scientific">Pipistrellus kuhlii</name>
    <name type="common">Kuhl's pipistrelle</name>
    <dbReference type="NCBI Taxonomy" id="59472"/>
    <lineage>
        <taxon>Eukaryota</taxon>
        <taxon>Metazoa</taxon>
        <taxon>Chordata</taxon>
        <taxon>Craniata</taxon>
        <taxon>Vertebrata</taxon>
        <taxon>Euteleostomi</taxon>
        <taxon>Mammalia</taxon>
        <taxon>Eutheria</taxon>
        <taxon>Laurasiatheria</taxon>
        <taxon>Chiroptera</taxon>
        <taxon>Yangochiroptera</taxon>
        <taxon>Vespertilionidae</taxon>
        <taxon>Pipistrellus</taxon>
    </lineage>
</organism>
<dbReference type="Pfam" id="PF00735">
    <property type="entry name" value="Septin"/>
    <property type="match status" value="2"/>
</dbReference>
<proteinExistence type="predicted"/>
<dbReference type="InterPro" id="IPR030379">
    <property type="entry name" value="G_SEPTIN_dom"/>
</dbReference>
<dbReference type="Proteomes" id="UP000558488">
    <property type="component" value="Unassembled WGS sequence"/>
</dbReference>
<gene>
    <name evidence="3" type="ORF">mPipKuh1_008577</name>
</gene>
<evidence type="ECO:0000313" key="3">
    <source>
        <dbReference type="EMBL" id="KAF6320582.1"/>
    </source>
</evidence>